<feature type="region of interest" description="Disordered" evidence="1">
    <location>
        <begin position="1"/>
        <end position="23"/>
    </location>
</feature>
<feature type="transmembrane region" description="Helical" evidence="2">
    <location>
        <begin position="33"/>
        <end position="53"/>
    </location>
</feature>
<reference evidence="3 4" key="1">
    <citation type="journal article" date="2014" name="Nat. Commun.">
        <title>Physiological and genomic features of highly alkaliphilic hydrogen-utilizing Betaproteobacteria from a continental serpentinizing site.</title>
        <authorList>
            <person name="Suzuki S."/>
            <person name="Kuenen J.G."/>
            <person name="Schipper K."/>
            <person name="van der Velde S."/>
            <person name="Ishii S."/>
            <person name="Wu A."/>
            <person name="Sorokin D.Y."/>
            <person name="Tenney A."/>
            <person name="Meng X.Y."/>
            <person name="Morrill P.L."/>
            <person name="Kamagata Y."/>
            <person name="Muyzer G."/>
            <person name="Nealson K.H."/>
        </authorList>
    </citation>
    <scope>NUCLEOTIDE SEQUENCE [LARGE SCALE GENOMIC DNA]</scope>
    <source>
        <strain evidence="3 4">B1</strain>
    </source>
</reference>
<keyword evidence="4" id="KW-1185">Reference proteome</keyword>
<evidence type="ECO:0000313" key="4">
    <source>
        <dbReference type="Proteomes" id="UP000066014"/>
    </source>
</evidence>
<dbReference type="EMBL" id="AP014569">
    <property type="protein sequence ID" value="BAO84393.1"/>
    <property type="molecule type" value="Genomic_DNA"/>
</dbReference>
<dbReference type="HOGENOM" id="CLU_1822094_0_0_4"/>
<accession>A0A060NY05</accession>
<keyword evidence="2" id="KW-0472">Membrane</keyword>
<sequence>MSSSTNDSARLSATAPATATPNPAVQHTVSQRLWLRPLAVLGLAAGVALLALASSRWLNTEADGFLLWAWMALWALLFVGCLVLSGTTGRMSQRVAWALNQWARRRALARADARFLALAQHDARLQAELRMQQDRQSAAAG</sequence>
<protein>
    <submittedName>
        <fullName evidence="3">PPE-repeat protein</fullName>
    </submittedName>
</protein>
<proteinExistence type="predicted"/>
<evidence type="ECO:0000313" key="3">
    <source>
        <dbReference type="EMBL" id="BAO84393.1"/>
    </source>
</evidence>
<gene>
    <name evidence="3" type="ORF">SMCB_2165</name>
</gene>
<evidence type="ECO:0000256" key="1">
    <source>
        <dbReference type="SAM" id="MobiDB-lite"/>
    </source>
</evidence>
<keyword evidence="2" id="KW-1133">Transmembrane helix</keyword>
<dbReference type="Proteomes" id="UP000066014">
    <property type="component" value="Chromosome"/>
</dbReference>
<feature type="compositionally biased region" description="Low complexity" evidence="1">
    <location>
        <begin position="13"/>
        <end position="23"/>
    </location>
</feature>
<organism evidence="3 4">
    <name type="scientific">Serpentinimonas maccroryi</name>
    <dbReference type="NCBI Taxonomy" id="1458426"/>
    <lineage>
        <taxon>Bacteria</taxon>
        <taxon>Pseudomonadati</taxon>
        <taxon>Pseudomonadota</taxon>
        <taxon>Betaproteobacteria</taxon>
        <taxon>Burkholderiales</taxon>
        <taxon>Comamonadaceae</taxon>
        <taxon>Serpentinimonas</taxon>
    </lineage>
</organism>
<dbReference type="KEGG" id="cbab:SMCB_2165"/>
<feature type="transmembrane region" description="Helical" evidence="2">
    <location>
        <begin position="65"/>
        <end position="84"/>
    </location>
</feature>
<feature type="compositionally biased region" description="Polar residues" evidence="1">
    <location>
        <begin position="1"/>
        <end position="11"/>
    </location>
</feature>
<dbReference type="RefSeq" id="WP_144400352.1">
    <property type="nucleotide sequence ID" value="NZ_AP014569.1"/>
</dbReference>
<dbReference type="AlphaFoldDB" id="A0A060NY05"/>
<keyword evidence="2" id="KW-0812">Transmembrane</keyword>
<name>A0A060NY05_9BURK</name>
<evidence type="ECO:0000256" key="2">
    <source>
        <dbReference type="SAM" id="Phobius"/>
    </source>
</evidence>